<feature type="transmembrane region" description="Helical" evidence="1">
    <location>
        <begin position="54"/>
        <end position="77"/>
    </location>
</feature>
<keyword evidence="3" id="KW-1185">Reference proteome</keyword>
<dbReference type="Proteomes" id="UP000051324">
    <property type="component" value="Unassembled WGS sequence"/>
</dbReference>
<proteinExistence type="predicted"/>
<feature type="transmembrane region" description="Helical" evidence="1">
    <location>
        <begin position="97"/>
        <end position="117"/>
    </location>
</feature>
<protein>
    <submittedName>
        <fullName evidence="2">Uncharacterized protein</fullName>
    </submittedName>
</protein>
<comment type="caution">
    <text evidence="2">The sequence shown here is derived from an EMBL/GenBank/DDBJ whole genome shotgun (WGS) entry which is preliminary data.</text>
</comment>
<gene>
    <name evidence="2" type="ORF">FC32_GL000712</name>
</gene>
<accession>A0A0R1TXZ9</accession>
<name>A0A0R1TXZ9_9LACO</name>
<sequence length="122" mass="13661">MTPLAQVLNEGIGVLFLGILIIAIINGIILYWLNHFLDAKFKISTQVQILCEYMIQWGLIYVTVYQVVFDNFLGALKKEKVTASDISALNLTDPADLIIFLLPALISVWIALVLARLKKDTL</sequence>
<keyword evidence="1" id="KW-0472">Membrane</keyword>
<reference evidence="2 3" key="1">
    <citation type="journal article" date="2015" name="Genome Announc.">
        <title>Expanding the biotechnology potential of lactobacilli through comparative genomics of 213 strains and associated genera.</title>
        <authorList>
            <person name="Sun Z."/>
            <person name="Harris H.M."/>
            <person name="McCann A."/>
            <person name="Guo C."/>
            <person name="Argimon S."/>
            <person name="Zhang W."/>
            <person name="Yang X."/>
            <person name="Jeffery I.B."/>
            <person name="Cooney J.C."/>
            <person name="Kagawa T.F."/>
            <person name="Liu W."/>
            <person name="Song Y."/>
            <person name="Salvetti E."/>
            <person name="Wrobel A."/>
            <person name="Rasinkangas P."/>
            <person name="Parkhill J."/>
            <person name="Rea M.C."/>
            <person name="O'Sullivan O."/>
            <person name="Ritari J."/>
            <person name="Douillard F.P."/>
            <person name="Paul Ross R."/>
            <person name="Yang R."/>
            <person name="Briner A.E."/>
            <person name="Felis G.E."/>
            <person name="de Vos W.M."/>
            <person name="Barrangou R."/>
            <person name="Klaenhammer T.R."/>
            <person name="Caufield P.W."/>
            <person name="Cui Y."/>
            <person name="Zhang H."/>
            <person name="O'Toole P.W."/>
        </authorList>
    </citation>
    <scope>NUCLEOTIDE SEQUENCE [LARGE SCALE GENOMIC DNA]</scope>
    <source>
        <strain evidence="2 3">DSM 16634</strain>
    </source>
</reference>
<evidence type="ECO:0000256" key="1">
    <source>
        <dbReference type="SAM" id="Phobius"/>
    </source>
</evidence>
<dbReference type="PATRIC" id="fig|1423724.4.peg.751"/>
<keyword evidence="1" id="KW-1133">Transmembrane helix</keyword>
<evidence type="ECO:0000313" key="3">
    <source>
        <dbReference type="Proteomes" id="UP000051324"/>
    </source>
</evidence>
<organism evidence="2 3">
    <name type="scientific">Ligilactobacillus apodemi DSM 16634 = JCM 16172</name>
    <dbReference type="NCBI Taxonomy" id="1423724"/>
    <lineage>
        <taxon>Bacteria</taxon>
        <taxon>Bacillati</taxon>
        <taxon>Bacillota</taxon>
        <taxon>Bacilli</taxon>
        <taxon>Lactobacillales</taxon>
        <taxon>Lactobacillaceae</taxon>
        <taxon>Ligilactobacillus</taxon>
    </lineage>
</organism>
<feature type="transmembrane region" description="Helical" evidence="1">
    <location>
        <begin position="12"/>
        <end position="33"/>
    </location>
</feature>
<evidence type="ECO:0000313" key="2">
    <source>
        <dbReference type="EMBL" id="KRL83458.1"/>
    </source>
</evidence>
<dbReference type="STRING" id="1423724.FC32_GL000712"/>
<dbReference type="EMBL" id="AZFT01000053">
    <property type="protein sequence ID" value="KRL83458.1"/>
    <property type="molecule type" value="Genomic_DNA"/>
</dbReference>
<keyword evidence="1" id="KW-0812">Transmembrane</keyword>
<dbReference type="AlphaFoldDB" id="A0A0R1TXZ9"/>